<feature type="domain" description="N-acetyltransferase" evidence="1">
    <location>
        <begin position="29"/>
        <end position="169"/>
    </location>
</feature>
<dbReference type="GO" id="GO:0016747">
    <property type="term" value="F:acyltransferase activity, transferring groups other than amino-acyl groups"/>
    <property type="evidence" value="ECO:0007669"/>
    <property type="project" value="InterPro"/>
</dbReference>
<protein>
    <submittedName>
        <fullName evidence="2">GNAT family acetyltransferase</fullName>
    </submittedName>
</protein>
<dbReference type="OrthoDB" id="9797989at2"/>
<dbReference type="CDD" id="cd04301">
    <property type="entry name" value="NAT_SF"/>
    <property type="match status" value="1"/>
</dbReference>
<dbReference type="Gene3D" id="3.40.630.30">
    <property type="match status" value="1"/>
</dbReference>
<dbReference type="AlphaFoldDB" id="A0A0J8Y1B3"/>
<dbReference type="RefSeq" id="WP_048897718.1">
    <property type="nucleotide sequence ID" value="NZ_AP024853.1"/>
</dbReference>
<name>A0A0J8Y1B3_9GAMM</name>
<reference evidence="2 3" key="1">
    <citation type="submission" date="2018-01" db="EMBL/GenBank/DDBJ databases">
        <title>Whole genome sequencing of Histamine producing bacteria.</title>
        <authorList>
            <person name="Butler K."/>
        </authorList>
    </citation>
    <scope>NUCLEOTIDE SEQUENCE [LARGE SCALE GENOMIC DNA]</scope>
    <source>
        <strain evidence="2 3">DSM 24669</strain>
    </source>
</reference>
<dbReference type="Proteomes" id="UP000240481">
    <property type="component" value="Unassembled WGS sequence"/>
</dbReference>
<keyword evidence="2" id="KW-0808">Transferase</keyword>
<dbReference type="PANTHER" id="PTHR39173:SF1">
    <property type="entry name" value="ACETYLTRANSFERASE"/>
    <property type="match status" value="1"/>
</dbReference>
<organism evidence="2 3">
    <name type="scientific">Photobacterium swingsii</name>
    <dbReference type="NCBI Taxonomy" id="680026"/>
    <lineage>
        <taxon>Bacteria</taxon>
        <taxon>Pseudomonadati</taxon>
        <taxon>Pseudomonadota</taxon>
        <taxon>Gammaproteobacteria</taxon>
        <taxon>Vibrionales</taxon>
        <taxon>Vibrionaceae</taxon>
        <taxon>Photobacterium</taxon>
    </lineage>
</organism>
<comment type="caution">
    <text evidence="2">The sequence shown here is derived from an EMBL/GenBank/DDBJ whole genome shotgun (WGS) entry which is preliminary data.</text>
</comment>
<proteinExistence type="predicted"/>
<dbReference type="EMBL" id="PYLZ01000004">
    <property type="protein sequence ID" value="PSW25071.1"/>
    <property type="molecule type" value="Genomic_DNA"/>
</dbReference>
<evidence type="ECO:0000313" key="3">
    <source>
        <dbReference type="Proteomes" id="UP000240481"/>
    </source>
</evidence>
<evidence type="ECO:0000313" key="2">
    <source>
        <dbReference type="EMBL" id="PSW25071.1"/>
    </source>
</evidence>
<dbReference type="STRING" id="680026.AB733_04615"/>
<dbReference type="PROSITE" id="PS51186">
    <property type="entry name" value="GNAT"/>
    <property type="match status" value="1"/>
</dbReference>
<dbReference type="InterPro" id="IPR016181">
    <property type="entry name" value="Acyl_CoA_acyltransferase"/>
</dbReference>
<sequence length="172" mass="19383">MELISPSDKFESAFSDFYDDFQVNDHENAEFYIAGKQDFAAYVQSLLDEANGVNLREGYVPCNHYWLVNDNKSILGAIRVRHNIDNEFLALEAGHIGYDVAPSFRQQGNGRTMLKLALPKAKALGIHSALITANEDNLASRRVIESNGGRFDKIVHGKVFPYPIARYWVDCI</sequence>
<dbReference type="SUPFAM" id="SSF55729">
    <property type="entry name" value="Acyl-CoA N-acyltransferases (Nat)"/>
    <property type="match status" value="1"/>
</dbReference>
<dbReference type="InterPro" id="IPR000182">
    <property type="entry name" value="GNAT_dom"/>
</dbReference>
<keyword evidence="3" id="KW-1185">Reference proteome</keyword>
<dbReference type="PANTHER" id="PTHR39173">
    <property type="entry name" value="ACETYLTRANSFERASE"/>
    <property type="match status" value="1"/>
</dbReference>
<gene>
    <name evidence="2" type="ORF">C9I94_09720</name>
</gene>
<evidence type="ECO:0000259" key="1">
    <source>
        <dbReference type="PROSITE" id="PS51186"/>
    </source>
</evidence>
<accession>A0A0J8Y1B3</accession>
<dbReference type="Pfam" id="PF13302">
    <property type="entry name" value="Acetyltransf_3"/>
    <property type="match status" value="1"/>
</dbReference>